<name>A0A8J3X7R0_9ACTN</name>
<organism evidence="1 2">
    <name type="scientific">Planotetraspora mira</name>
    <dbReference type="NCBI Taxonomy" id="58121"/>
    <lineage>
        <taxon>Bacteria</taxon>
        <taxon>Bacillati</taxon>
        <taxon>Actinomycetota</taxon>
        <taxon>Actinomycetes</taxon>
        <taxon>Streptosporangiales</taxon>
        <taxon>Streptosporangiaceae</taxon>
        <taxon>Planotetraspora</taxon>
    </lineage>
</organism>
<reference evidence="1 2" key="1">
    <citation type="submission" date="2021-01" db="EMBL/GenBank/DDBJ databases">
        <title>Whole genome shotgun sequence of Planotetraspora mira NBRC 15435.</title>
        <authorList>
            <person name="Komaki H."/>
            <person name="Tamura T."/>
        </authorList>
    </citation>
    <scope>NUCLEOTIDE SEQUENCE [LARGE SCALE GENOMIC DNA]</scope>
    <source>
        <strain evidence="1 2">NBRC 15435</strain>
    </source>
</reference>
<dbReference type="AlphaFoldDB" id="A0A8J3X7R0"/>
<dbReference type="RefSeq" id="WP_203954552.1">
    <property type="nucleotide sequence ID" value="NZ_BOOO01000020.1"/>
</dbReference>
<accession>A0A8J3X7R0</accession>
<keyword evidence="2" id="KW-1185">Reference proteome</keyword>
<proteinExistence type="predicted"/>
<comment type="caution">
    <text evidence="1">The sequence shown here is derived from an EMBL/GenBank/DDBJ whole genome shotgun (WGS) entry which is preliminary data.</text>
</comment>
<gene>
    <name evidence="1" type="ORF">Pmi06nite_40330</name>
</gene>
<dbReference type="EMBL" id="BOOO01000020">
    <property type="protein sequence ID" value="GII30591.1"/>
    <property type="molecule type" value="Genomic_DNA"/>
</dbReference>
<evidence type="ECO:0000313" key="1">
    <source>
        <dbReference type="EMBL" id="GII30591.1"/>
    </source>
</evidence>
<dbReference type="Proteomes" id="UP000650628">
    <property type="component" value="Unassembled WGS sequence"/>
</dbReference>
<dbReference type="Pfam" id="PF20102">
    <property type="entry name" value="DUF6492"/>
    <property type="match status" value="1"/>
</dbReference>
<protein>
    <submittedName>
        <fullName evidence="1">Uncharacterized protein</fullName>
    </submittedName>
</protein>
<sequence length="290" mass="32349">MPELAVITPTWRPDAEFFADLHQSVLKYTSEDTVHHVIVPAAHRSDFTRFEGPRCRIWTHPELLPRRYVRLPGGVWGNMAAPWPPVRGWVMQQAAKIAAAAVVDADAVLMTDSDVVLVRPTTAAKYVVDGRLSLFREKDAISPEMERHVLWHQVARNLLGLPPGPPPPLTDYVGAMIFWDPVVVRALQERISKVTGRHWVDAFTSQLHISEFIVYGVFADEALGEEGRPPESPPACLNYYDRTPLTPESMADFADRLRPDQTGIMISSHSGTPSDVRLATARMCEQVGQG</sequence>
<evidence type="ECO:0000313" key="2">
    <source>
        <dbReference type="Proteomes" id="UP000650628"/>
    </source>
</evidence>
<dbReference type="InterPro" id="IPR045499">
    <property type="entry name" value="DUF6492"/>
</dbReference>